<dbReference type="AlphaFoldDB" id="W9SPF0"/>
<organism evidence="2 3">
    <name type="scientific">Morus notabilis</name>
    <dbReference type="NCBI Taxonomy" id="981085"/>
    <lineage>
        <taxon>Eukaryota</taxon>
        <taxon>Viridiplantae</taxon>
        <taxon>Streptophyta</taxon>
        <taxon>Embryophyta</taxon>
        <taxon>Tracheophyta</taxon>
        <taxon>Spermatophyta</taxon>
        <taxon>Magnoliopsida</taxon>
        <taxon>eudicotyledons</taxon>
        <taxon>Gunneridae</taxon>
        <taxon>Pentapetalae</taxon>
        <taxon>rosids</taxon>
        <taxon>fabids</taxon>
        <taxon>Rosales</taxon>
        <taxon>Moraceae</taxon>
        <taxon>Moreae</taxon>
        <taxon>Morus</taxon>
    </lineage>
</organism>
<gene>
    <name evidence="2" type="ORF">L484_000048</name>
</gene>
<dbReference type="Proteomes" id="UP000030645">
    <property type="component" value="Unassembled WGS sequence"/>
</dbReference>
<feature type="region of interest" description="Disordered" evidence="1">
    <location>
        <begin position="41"/>
        <end position="61"/>
    </location>
</feature>
<accession>W9SPF0</accession>
<reference evidence="3" key="1">
    <citation type="submission" date="2013-01" db="EMBL/GenBank/DDBJ databases">
        <title>Draft Genome Sequence of a Mulberry Tree, Morus notabilis C.K. Schneid.</title>
        <authorList>
            <person name="He N."/>
            <person name="Zhao S."/>
        </authorList>
    </citation>
    <scope>NUCLEOTIDE SEQUENCE</scope>
</reference>
<evidence type="ECO:0000313" key="2">
    <source>
        <dbReference type="EMBL" id="EXC45145.1"/>
    </source>
</evidence>
<feature type="compositionally biased region" description="Polar residues" evidence="1">
    <location>
        <begin position="52"/>
        <end position="61"/>
    </location>
</feature>
<proteinExistence type="predicted"/>
<evidence type="ECO:0000256" key="1">
    <source>
        <dbReference type="SAM" id="MobiDB-lite"/>
    </source>
</evidence>
<sequence>MAINQQSEKFGRTTRRTAGSEFVVDQKKKISDQTIMMKSFPPKHDLEIGETFSLNGPQTRG</sequence>
<evidence type="ECO:0000313" key="3">
    <source>
        <dbReference type="Proteomes" id="UP000030645"/>
    </source>
</evidence>
<dbReference type="EMBL" id="KE623314">
    <property type="protein sequence ID" value="EXC45145.1"/>
    <property type="molecule type" value="Genomic_DNA"/>
</dbReference>
<keyword evidence="3" id="KW-1185">Reference proteome</keyword>
<protein>
    <submittedName>
        <fullName evidence="2">Uncharacterized protein</fullName>
    </submittedName>
</protein>
<name>W9SPF0_9ROSA</name>